<sequence length="72" mass="7557">MTGDEMAILGVGIGGALLIPLAAIVFISMQKRSASEDWSDDDAMPPESHGARATHESGSVGSEQEEATQGWR</sequence>
<keyword evidence="2" id="KW-1133">Transmembrane helix</keyword>
<name>A0A7G8PQA9_9MYCO</name>
<keyword evidence="2" id="KW-0812">Transmembrane</keyword>
<protein>
    <submittedName>
        <fullName evidence="3">Uncharacterized protein</fullName>
    </submittedName>
</protein>
<keyword evidence="2" id="KW-0472">Membrane</keyword>
<dbReference type="Proteomes" id="UP000515498">
    <property type="component" value="Plasmid unnamed1"/>
</dbReference>
<proteinExistence type="predicted"/>
<evidence type="ECO:0000313" key="3">
    <source>
        <dbReference type="EMBL" id="QNJ96525.1"/>
    </source>
</evidence>
<accession>A0A7G8PQA9</accession>
<evidence type="ECO:0000256" key="2">
    <source>
        <dbReference type="SAM" id="Phobius"/>
    </source>
</evidence>
<feature type="region of interest" description="Disordered" evidence="1">
    <location>
        <begin position="35"/>
        <end position="72"/>
    </location>
</feature>
<dbReference type="AlphaFoldDB" id="A0A7G8PQA9"/>
<evidence type="ECO:0000256" key="1">
    <source>
        <dbReference type="SAM" id="MobiDB-lite"/>
    </source>
</evidence>
<evidence type="ECO:0000313" key="4">
    <source>
        <dbReference type="Proteomes" id="UP000515498"/>
    </source>
</evidence>
<keyword evidence="3" id="KW-0614">Plasmid</keyword>
<dbReference type="RefSeq" id="WP_187099615.1">
    <property type="nucleotide sequence ID" value="NZ_CP059895.1"/>
</dbReference>
<reference evidence="3 4" key="1">
    <citation type="submission" date="2020-07" db="EMBL/GenBank/DDBJ databases">
        <title>Draft genome sequence of four isobutane-metabolizing strains capable of cometabolically degrading diverse ether contaminants.</title>
        <authorList>
            <person name="Chen W."/>
            <person name="Faulkner N."/>
            <person name="Smith C."/>
            <person name="Hyman M."/>
        </authorList>
    </citation>
    <scope>NUCLEOTIDE SEQUENCE [LARGE SCALE GENOMIC DNA]</scope>
    <source>
        <strain evidence="3 4">2A</strain>
        <plasmid evidence="3 4">unnamed1</plasmid>
    </source>
</reference>
<dbReference type="EMBL" id="CP059895">
    <property type="protein sequence ID" value="QNJ96525.1"/>
    <property type="molecule type" value="Genomic_DNA"/>
</dbReference>
<gene>
    <name evidence="3" type="ORF">HZU40_33885</name>
</gene>
<dbReference type="KEGG" id="mflu:HZU40_33885"/>
<feature type="transmembrane region" description="Helical" evidence="2">
    <location>
        <begin position="6"/>
        <end position="27"/>
    </location>
</feature>
<geneLocation type="plasmid" evidence="3 4">
    <name>unnamed1</name>
</geneLocation>
<organism evidence="3 4">
    <name type="scientific">Mycolicibacterium fluoranthenivorans</name>
    <dbReference type="NCBI Taxonomy" id="258505"/>
    <lineage>
        <taxon>Bacteria</taxon>
        <taxon>Bacillati</taxon>
        <taxon>Actinomycetota</taxon>
        <taxon>Actinomycetes</taxon>
        <taxon>Mycobacteriales</taxon>
        <taxon>Mycobacteriaceae</taxon>
        <taxon>Mycolicibacterium</taxon>
    </lineage>
</organism>